<keyword evidence="1" id="KW-0378">Hydrolase</keyword>
<dbReference type="EMBL" id="QGNW01001515">
    <property type="protein sequence ID" value="RVW38070.1"/>
    <property type="molecule type" value="Genomic_DNA"/>
</dbReference>
<gene>
    <name evidence="1" type="primary">FTSHI5_7</name>
    <name evidence="1" type="ORF">CK203_097251</name>
</gene>
<dbReference type="AlphaFoldDB" id="A0A438DRJ9"/>
<evidence type="ECO:0000313" key="2">
    <source>
        <dbReference type="Proteomes" id="UP000288805"/>
    </source>
</evidence>
<dbReference type="Proteomes" id="UP000288805">
    <property type="component" value="Unassembled WGS sequence"/>
</dbReference>
<comment type="caution">
    <text evidence="1">The sequence shown here is derived from an EMBL/GenBank/DDBJ whole genome shotgun (WGS) entry which is preliminary data.</text>
</comment>
<dbReference type="PANTHER" id="PTHR23076">
    <property type="entry name" value="METALLOPROTEASE M41 FTSH"/>
    <property type="match status" value="1"/>
</dbReference>
<reference evidence="1 2" key="1">
    <citation type="journal article" date="2018" name="PLoS Genet.">
        <title>Population sequencing reveals clonal diversity and ancestral inbreeding in the grapevine cultivar Chardonnay.</title>
        <authorList>
            <person name="Roach M.J."/>
            <person name="Johnson D.L."/>
            <person name="Bohlmann J."/>
            <person name="van Vuuren H.J."/>
            <person name="Jones S.J."/>
            <person name="Pretorius I.S."/>
            <person name="Schmidt S.A."/>
            <person name="Borneman A.R."/>
        </authorList>
    </citation>
    <scope>NUCLEOTIDE SEQUENCE [LARGE SCALE GENOMIC DNA]</scope>
    <source>
        <strain evidence="2">cv. Chardonnay</strain>
        <tissue evidence="1">Leaf</tissue>
    </source>
</reference>
<name>A0A438DRJ9_VITVI</name>
<sequence>MEVGCNVLPEKVGVSHEEFQEYKRKCLVYDWKDQGLGDAKKAELLSELEVLKKMHAVGLGNIVVGKEMSGNHKLGRDKELRWKVGSYAKEVSVLDEFFREDYHIVKAYFKYRVTRTKRKKKAGIDPIRTAFDQMKRVKNPPIQLRDFASVDSMREEINEVVAFLQNPSAFQEMGARAPRRNLLLENWRSSKPFLVTTLPKGFESPPQWLNLDLQLPWVAQRTLIKISLTKPFGVGGHSENVSLVNLVVLQTRFQFSKMRLKGIPAKAPLVTGKKR</sequence>
<dbReference type="GO" id="GO:0006508">
    <property type="term" value="P:proteolysis"/>
    <property type="evidence" value="ECO:0007669"/>
    <property type="project" value="UniProtKB-KW"/>
</dbReference>
<organism evidence="1 2">
    <name type="scientific">Vitis vinifera</name>
    <name type="common">Grape</name>
    <dbReference type="NCBI Taxonomy" id="29760"/>
    <lineage>
        <taxon>Eukaryota</taxon>
        <taxon>Viridiplantae</taxon>
        <taxon>Streptophyta</taxon>
        <taxon>Embryophyta</taxon>
        <taxon>Tracheophyta</taxon>
        <taxon>Spermatophyta</taxon>
        <taxon>Magnoliopsida</taxon>
        <taxon>eudicotyledons</taxon>
        <taxon>Gunneridae</taxon>
        <taxon>Pentapetalae</taxon>
        <taxon>rosids</taxon>
        <taxon>Vitales</taxon>
        <taxon>Vitaceae</taxon>
        <taxon>Viteae</taxon>
        <taxon>Vitis</taxon>
    </lineage>
</organism>
<dbReference type="PANTHER" id="PTHR23076:SF58">
    <property type="entry name" value="INACTIVE ATP-DEPENDENT ZINC METALLOPROTEASE FTSHI 5, CHLOROPLASTIC-RELATED"/>
    <property type="match status" value="1"/>
</dbReference>
<dbReference type="GO" id="GO:0008237">
    <property type="term" value="F:metallopeptidase activity"/>
    <property type="evidence" value="ECO:0007669"/>
    <property type="project" value="UniProtKB-KW"/>
</dbReference>
<proteinExistence type="predicted"/>
<keyword evidence="1" id="KW-0645">Protease</keyword>
<accession>A0A438DRJ9</accession>
<protein>
    <submittedName>
        <fullName evidence="1">Putative inactive ATP-dependent zinc metalloprotease FTSHI 5, chloroplastic</fullName>
    </submittedName>
</protein>
<keyword evidence="1" id="KW-0482">Metalloprotease</keyword>
<evidence type="ECO:0000313" key="1">
    <source>
        <dbReference type="EMBL" id="RVW38070.1"/>
    </source>
</evidence>